<dbReference type="EMBL" id="JADCUA010000028">
    <property type="protein sequence ID" value="KAH9830891.1"/>
    <property type="molecule type" value="Genomic_DNA"/>
</dbReference>
<evidence type="ECO:0008006" key="4">
    <source>
        <dbReference type="Google" id="ProtNLM"/>
    </source>
</evidence>
<dbReference type="GeneID" id="72001811"/>
<gene>
    <name evidence="2" type="ORF">C8Q71DRAFT_716073</name>
</gene>
<keyword evidence="3" id="KW-1185">Reference proteome</keyword>
<accession>A0ABQ8K2C4</accession>
<reference evidence="2 3" key="1">
    <citation type="journal article" date="2021" name="Environ. Microbiol.">
        <title>Gene family expansions and transcriptome signatures uncover fungal adaptations to wood decay.</title>
        <authorList>
            <person name="Hage H."/>
            <person name="Miyauchi S."/>
            <person name="Viragh M."/>
            <person name="Drula E."/>
            <person name="Min B."/>
            <person name="Chaduli D."/>
            <person name="Navarro D."/>
            <person name="Favel A."/>
            <person name="Norest M."/>
            <person name="Lesage-Meessen L."/>
            <person name="Balint B."/>
            <person name="Merenyi Z."/>
            <person name="de Eugenio L."/>
            <person name="Morin E."/>
            <person name="Martinez A.T."/>
            <person name="Baldrian P."/>
            <person name="Stursova M."/>
            <person name="Martinez M.J."/>
            <person name="Novotny C."/>
            <person name="Magnuson J.K."/>
            <person name="Spatafora J.W."/>
            <person name="Maurice S."/>
            <person name="Pangilinan J."/>
            <person name="Andreopoulos W."/>
            <person name="LaButti K."/>
            <person name="Hundley H."/>
            <person name="Na H."/>
            <person name="Kuo A."/>
            <person name="Barry K."/>
            <person name="Lipzen A."/>
            <person name="Henrissat B."/>
            <person name="Riley R."/>
            <person name="Ahrendt S."/>
            <person name="Nagy L.G."/>
            <person name="Grigoriev I.V."/>
            <person name="Martin F."/>
            <person name="Rosso M.N."/>
        </authorList>
    </citation>
    <scope>NUCLEOTIDE SEQUENCE [LARGE SCALE GENOMIC DNA]</scope>
    <source>
        <strain evidence="2 3">CIRM-BRFM 1785</strain>
    </source>
</reference>
<comment type="caution">
    <text evidence="2">The sequence shown here is derived from an EMBL/GenBank/DDBJ whole genome shotgun (WGS) entry which is preliminary data.</text>
</comment>
<name>A0ABQ8K2C4_9APHY</name>
<sequence length="225" mass="24667">MPTGTTPQCVRIATPVGADAPDEVRPRCPGRVTFTDSISVGPYCHYRHAQHYCEVDQASIKDNEILDGPANTLVMNTLAHYAFDSFTWCLQPTETLICYVIKTYHTVLKQAGARHISKHVTFHDHSGDFPRPIAVDTPGTRPSLPGHSGRSDTRVDLPNTPLLRLHAALTSVLRMSGAAEVFDIVLKARSQSNEPVAPYASGSTFWQSVVAYDGSEVCLEAELYD</sequence>
<dbReference type="RefSeq" id="XP_047774138.1">
    <property type="nucleotide sequence ID" value="XM_047921079.1"/>
</dbReference>
<feature type="region of interest" description="Disordered" evidence="1">
    <location>
        <begin position="133"/>
        <end position="155"/>
    </location>
</feature>
<evidence type="ECO:0000313" key="3">
    <source>
        <dbReference type="Proteomes" id="UP000814176"/>
    </source>
</evidence>
<evidence type="ECO:0000256" key="1">
    <source>
        <dbReference type="SAM" id="MobiDB-lite"/>
    </source>
</evidence>
<protein>
    <recommendedName>
        <fullName evidence="4">HNH nuclease domain-containing protein</fullName>
    </recommendedName>
</protein>
<evidence type="ECO:0000313" key="2">
    <source>
        <dbReference type="EMBL" id="KAH9830891.1"/>
    </source>
</evidence>
<proteinExistence type="predicted"/>
<organism evidence="2 3">
    <name type="scientific">Rhodofomes roseus</name>
    <dbReference type="NCBI Taxonomy" id="34475"/>
    <lineage>
        <taxon>Eukaryota</taxon>
        <taxon>Fungi</taxon>
        <taxon>Dikarya</taxon>
        <taxon>Basidiomycota</taxon>
        <taxon>Agaricomycotina</taxon>
        <taxon>Agaricomycetes</taxon>
        <taxon>Polyporales</taxon>
        <taxon>Rhodofomes</taxon>
    </lineage>
</organism>
<dbReference type="Proteomes" id="UP000814176">
    <property type="component" value="Unassembled WGS sequence"/>
</dbReference>